<dbReference type="SUPFAM" id="SSF50685">
    <property type="entry name" value="Barwin-like endoglucanases"/>
    <property type="match status" value="1"/>
</dbReference>
<accession>A0ABR1FFT3</accession>
<evidence type="ECO:0000313" key="3">
    <source>
        <dbReference type="EMBL" id="KAK7208128.1"/>
    </source>
</evidence>
<proteinExistence type="predicted"/>
<dbReference type="EMBL" id="JBBJBU010000001">
    <property type="protein sequence ID" value="KAK7208128.1"/>
    <property type="molecule type" value="Genomic_DNA"/>
</dbReference>
<dbReference type="PANTHER" id="PTHR31836">
    <property type="match status" value="1"/>
</dbReference>
<dbReference type="InterPro" id="IPR036908">
    <property type="entry name" value="RlpA-like_sf"/>
</dbReference>
<reference evidence="3 4" key="1">
    <citation type="submission" date="2024-03" db="EMBL/GenBank/DDBJ databases">
        <title>Genome-scale model development and genomic sequencing of the oleaginous clade Lipomyces.</title>
        <authorList>
            <consortium name="Lawrence Berkeley National Laboratory"/>
            <person name="Czajka J.J."/>
            <person name="Han Y."/>
            <person name="Kim J."/>
            <person name="Mondo S.J."/>
            <person name="Hofstad B.A."/>
            <person name="Robles A."/>
            <person name="Haridas S."/>
            <person name="Riley R."/>
            <person name="LaButti K."/>
            <person name="Pangilinan J."/>
            <person name="Andreopoulos W."/>
            <person name="Lipzen A."/>
            <person name="Yan J."/>
            <person name="Wang M."/>
            <person name="Ng V."/>
            <person name="Grigoriev I.V."/>
            <person name="Spatafora J.W."/>
            <person name="Magnuson J.K."/>
            <person name="Baker S.E."/>
            <person name="Pomraning K.R."/>
        </authorList>
    </citation>
    <scope>NUCLEOTIDE SEQUENCE [LARGE SCALE GENOMIC DNA]</scope>
    <source>
        <strain evidence="3 4">Phaff 52-87</strain>
    </source>
</reference>
<protein>
    <submittedName>
        <fullName evidence="3">RlpA-like double-psi beta-barrel-protein domain-containing protein-containing protein</fullName>
    </submittedName>
</protein>
<dbReference type="InterPro" id="IPR051477">
    <property type="entry name" value="Expansin_CellWall"/>
</dbReference>
<dbReference type="Pfam" id="PF03330">
    <property type="entry name" value="DPBB_1"/>
    <property type="match status" value="1"/>
</dbReference>
<keyword evidence="4" id="KW-1185">Reference proteome</keyword>
<sequence length="70" mass="7537">MSAEDNGNSNNNPLCGKTITAYRGSKSVTVTVVDTCMGCDTYDLDFSPAAFDQLGEESEGRISITWSYDS</sequence>
<dbReference type="CDD" id="cd22191">
    <property type="entry name" value="DPBB_RlpA_EXP_N-like"/>
    <property type="match status" value="1"/>
</dbReference>
<evidence type="ECO:0000256" key="1">
    <source>
        <dbReference type="ARBA" id="ARBA00022729"/>
    </source>
</evidence>
<name>A0ABR1FFT3_9ASCO</name>
<evidence type="ECO:0000313" key="4">
    <source>
        <dbReference type="Proteomes" id="UP001498771"/>
    </source>
</evidence>
<gene>
    <name evidence="3" type="ORF">BZA70DRAFT_272977</name>
</gene>
<dbReference type="Proteomes" id="UP001498771">
    <property type="component" value="Unassembled WGS sequence"/>
</dbReference>
<dbReference type="RefSeq" id="XP_064771161.1">
    <property type="nucleotide sequence ID" value="XM_064911761.1"/>
</dbReference>
<comment type="caution">
    <text evidence="3">The sequence shown here is derived from an EMBL/GenBank/DDBJ whole genome shotgun (WGS) entry which is preliminary data.</text>
</comment>
<dbReference type="GeneID" id="90037273"/>
<organism evidence="3 4">
    <name type="scientific">Myxozyma melibiosi</name>
    <dbReference type="NCBI Taxonomy" id="54550"/>
    <lineage>
        <taxon>Eukaryota</taxon>
        <taxon>Fungi</taxon>
        <taxon>Dikarya</taxon>
        <taxon>Ascomycota</taxon>
        <taxon>Saccharomycotina</taxon>
        <taxon>Lipomycetes</taxon>
        <taxon>Lipomycetales</taxon>
        <taxon>Lipomycetaceae</taxon>
        <taxon>Myxozyma</taxon>
    </lineage>
</organism>
<dbReference type="InterPro" id="IPR009009">
    <property type="entry name" value="RlpA-like_DPBB"/>
</dbReference>
<keyword evidence="1" id="KW-0732">Signal</keyword>
<dbReference type="PANTHER" id="PTHR31836:SF28">
    <property type="entry name" value="SRCR DOMAIN-CONTAINING PROTEIN-RELATED"/>
    <property type="match status" value="1"/>
</dbReference>
<evidence type="ECO:0000259" key="2">
    <source>
        <dbReference type="Pfam" id="PF03330"/>
    </source>
</evidence>
<feature type="domain" description="RlpA-like protein double-psi beta-barrel" evidence="2">
    <location>
        <begin position="13"/>
        <end position="65"/>
    </location>
</feature>
<dbReference type="Gene3D" id="2.40.40.10">
    <property type="entry name" value="RlpA-like domain"/>
    <property type="match status" value="1"/>
</dbReference>